<dbReference type="Proteomes" id="UP001642360">
    <property type="component" value="Unassembled WGS sequence"/>
</dbReference>
<evidence type="ECO:0000313" key="2">
    <source>
        <dbReference type="EMBL" id="CAK9141797.1"/>
    </source>
</evidence>
<proteinExistence type="predicted"/>
<dbReference type="EMBL" id="CAUOFW020001175">
    <property type="protein sequence ID" value="CAK9141797.1"/>
    <property type="molecule type" value="Genomic_DNA"/>
</dbReference>
<dbReference type="AlphaFoldDB" id="A0ABC8RC14"/>
<accession>A0ABC8RC14</accession>
<keyword evidence="3" id="KW-1185">Reference proteome</keyword>
<protein>
    <submittedName>
        <fullName evidence="2">Uncharacterized protein</fullName>
    </submittedName>
</protein>
<sequence length="185" mass="20638">MEKGEHLGKDNITTFEEVPLEPVEEQQQSLTTNNAFVQAFNMDYVTVQATLIEDLEQNKRGKSTIQSNSTLQEELPPEGFLKMNADGGSHGNPGEAVKGAVLRNQWGQVVVARFKDSSVSKLDIHLLSLSSAEFVQNIGLSMVFLSQGYKESGTAPHFRIFSEDQMHYCSERLIGLLIRETSYQL</sequence>
<evidence type="ECO:0000256" key="1">
    <source>
        <dbReference type="SAM" id="MobiDB-lite"/>
    </source>
</evidence>
<feature type="region of interest" description="Disordered" evidence="1">
    <location>
        <begin position="1"/>
        <end position="29"/>
    </location>
</feature>
<evidence type="ECO:0000313" key="3">
    <source>
        <dbReference type="Proteomes" id="UP001642360"/>
    </source>
</evidence>
<feature type="non-terminal residue" evidence="2">
    <location>
        <position position="185"/>
    </location>
</feature>
<reference evidence="2 3" key="1">
    <citation type="submission" date="2024-02" db="EMBL/GenBank/DDBJ databases">
        <authorList>
            <person name="Vignale AGUSTIN F."/>
            <person name="Sosa J E."/>
            <person name="Modenutti C."/>
        </authorList>
    </citation>
    <scope>NUCLEOTIDE SEQUENCE [LARGE SCALE GENOMIC DNA]</scope>
</reference>
<gene>
    <name evidence="2" type="ORF">ILEXP_LOCUS9424</name>
</gene>
<organism evidence="2 3">
    <name type="scientific">Ilex paraguariensis</name>
    <name type="common">yerba mate</name>
    <dbReference type="NCBI Taxonomy" id="185542"/>
    <lineage>
        <taxon>Eukaryota</taxon>
        <taxon>Viridiplantae</taxon>
        <taxon>Streptophyta</taxon>
        <taxon>Embryophyta</taxon>
        <taxon>Tracheophyta</taxon>
        <taxon>Spermatophyta</taxon>
        <taxon>Magnoliopsida</taxon>
        <taxon>eudicotyledons</taxon>
        <taxon>Gunneridae</taxon>
        <taxon>Pentapetalae</taxon>
        <taxon>asterids</taxon>
        <taxon>campanulids</taxon>
        <taxon>Aquifoliales</taxon>
        <taxon>Aquifoliaceae</taxon>
        <taxon>Ilex</taxon>
    </lineage>
</organism>
<comment type="caution">
    <text evidence="2">The sequence shown here is derived from an EMBL/GenBank/DDBJ whole genome shotgun (WGS) entry which is preliminary data.</text>
</comment>
<name>A0ABC8RC14_9AQUA</name>